<reference evidence="2" key="2">
    <citation type="submission" date="2015-01" db="EMBL/GenBank/DDBJ databases">
        <title>Evolutionary Origins and Diversification of the Mycorrhizal Mutualists.</title>
        <authorList>
            <consortium name="DOE Joint Genome Institute"/>
            <consortium name="Mycorrhizal Genomics Consortium"/>
            <person name="Kohler A."/>
            <person name="Kuo A."/>
            <person name="Nagy L.G."/>
            <person name="Floudas D."/>
            <person name="Copeland A."/>
            <person name="Barry K.W."/>
            <person name="Cichocki N."/>
            <person name="Veneault-Fourrey C."/>
            <person name="LaButti K."/>
            <person name="Lindquist E.A."/>
            <person name="Lipzen A."/>
            <person name="Lundell T."/>
            <person name="Morin E."/>
            <person name="Murat C."/>
            <person name="Riley R."/>
            <person name="Ohm R."/>
            <person name="Sun H."/>
            <person name="Tunlid A."/>
            <person name="Henrissat B."/>
            <person name="Grigoriev I.V."/>
            <person name="Hibbett D.S."/>
            <person name="Martin F."/>
        </authorList>
    </citation>
    <scope>NUCLEOTIDE SEQUENCE [LARGE SCALE GENOMIC DNA]</scope>
    <source>
        <strain evidence="2">Zn</strain>
    </source>
</reference>
<protein>
    <recommendedName>
        <fullName evidence="3">Integrase catalytic domain-containing protein</fullName>
    </recommendedName>
</protein>
<sequence length="87" mass="10113">MLSEITTPYIPEQNGVTEYINRTIFRLQDTNYLLDISHLYVLGYKVYINIPKERRVKSAKLAPYTEEGYLVGFEGSKIYCIYLPGRA</sequence>
<organism evidence="1 2">
    <name type="scientific">Oidiodendron maius (strain Zn)</name>
    <dbReference type="NCBI Taxonomy" id="913774"/>
    <lineage>
        <taxon>Eukaryota</taxon>
        <taxon>Fungi</taxon>
        <taxon>Dikarya</taxon>
        <taxon>Ascomycota</taxon>
        <taxon>Pezizomycotina</taxon>
        <taxon>Leotiomycetes</taxon>
        <taxon>Leotiomycetes incertae sedis</taxon>
        <taxon>Myxotrichaceae</taxon>
        <taxon>Oidiodendron</taxon>
    </lineage>
</organism>
<accession>A0A0C3GC97</accession>
<dbReference type="HOGENOM" id="CLU_188780_0_0_1"/>
<dbReference type="Proteomes" id="UP000054321">
    <property type="component" value="Unassembled WGS sequence"/>
</dbReference>
<dbReference type="AlphaFoldDB" id="A0A0C3GC97"/>
<evidence type="ECO:0000313" key="2">
    <source>
        <dbReference type="Proteomes" id="UP000054321"/>
    </source>
</evidence>
<dbReference type="InParanoid" id="A0A0C3GC97"/>
<evidence type="ECO:0000313" key="1">
    <source>
        <dbReference type="EMBL" id="KIM93780.1"/>
    </source>
</evidence>
<name>A0A0C3GC97_OIDMZ</name>
<dbReference type="OrthoDB" id="3943081at2759"/>
<proteinExistence type="predicted"/>
<dbReference type="EMBL" id="KN832893">
    <property type="protein sequence ID" value="KIM93780.1"/>
    <property type="molecule type" value="Genomic_DNA"/>
</dbReference>
<evidence type="ECO:0008006" key="3">
    <source>
        <dbReference type="Google" id="ProtNLM"/>
    </source>
</evidence>
<gene>
    <name evidence="1" type="ORF">OIDMADRAFT_21497</name>
</gene>
<reference evidence="1 2" key="1">
    <citation type="submission" date="2014-04" db="EMBL/GenBank/DDBJ databases">
        <authorList>
            <consortium name="DOE Joint Genome Institute"/>
            <person name="Kuo A."/>
            <person name="Martino E."/>
            <person name="Perotto S."/>
            <person name="Kohler A."/>
            <person name="Nagy L.G."/>
            <person name="Floudas D."/>
            <person name="Copeland A."/>
            <person name="Barry K.W."/>
            <person name="Cichocki N."/>
            <person name="Veneault-Fourrey C."/>
            <person name="LaButti K."/>
            <person name="Lindquist E.A."/>
            <person name="Lipzen A."/>
            <person name="Lundell T."/>
            <person name="Morin E."/>
            <person name="Murat C."/>
            <person name="Sun H."/>
            <person name="Tunlid A."/>
            <person name="Henrissat B."/>
            <person name="Grigoriev I.V."/>
            <person name="Hibbett D.S."/>
            <person name="Martin F."/>
            <person name="Nordberg H.P."/>
            <person name="Cantor M.N."/>
            <person name="Hua S.X."/>
        </authorList>
    </citation>
    <scope>NUCLEOTIDE SEQUENCE [LARGE SCALE GENOMIC DNA]</scope>
    <source>
        <strain evidence="1 2">Zn</strain>
    </source>
</reference>
<keyword evidence="2" id="KW-1185">Reference proteome</keyword>